<dbReference type="EMBL" id="QBMP01000372">
    <property type="protein sequence ID" value="PZO44826.1"/>
    <property type="molecule type" value="Genomic_DNA"/>
</dbReference>
<evidence type="ECO:0000256" key="1">
    <source>
        <dbReference type="SAM" id="MobiDB-lite"/>
    </source>
</evidence>
<sequence length="59" mass="6384">MGVPIALKKTDLVILAWVTSIDLALRLSTQTQHSTREKTAMLDRETLGSSGTAVQGPYL</sequence>
<comment type="caution">
    <text evidence="2">The sequence shown here is derived from an EMBL/GenBank/DDBJ whole genome shotgun (WGS) entry which is preliminary data.</text>
</comment>
<name>A0A2W4WJ00_9CYAN</name>
<dbReference type="AlphaFoldDB" id="A0A2W4WJ00"/>
<dbReference type="Proteomes" id="UP000249794">
    <property type="component" value="Unassembled WGS sequence"/>
</dbReference>
<accession>A0A2W4WJ00</accession>
<protein>
    <submittedName>
        <fullName evidence="2">Uncharacterized protein</fullName>
    </submittedName>
</protein>
<reference evidence="3" key="1">
    <citation type="submission" date="2018-04" db="EMBL/GenBank/DDBJ databases">
        <authorList>
            <person name="Cornet L."/>
        </authorList>
    </citation>
    <scope>NUCLEOTIDE SEQUENCE [LARGE SCALE GENOMIC DNA]</scope>
</reference>
<proteinExistence type="predicted"/>
<evidence type="ECO:0000313" key="3">
    <source>
        <dbReference type="Proteomes" id="UP000249794"/>
    </source>
</evidence>
<reference evidence="2 3" key="2">
    <citation type="submission" date="2018-06" db="EMBL/GenBank/DDBJ databases">
        <title>Metagenomic assembly of (sub)arctic Cyanobacteria and their associated microbiome from non-axenic cultures.</title>
        <authorList>
            <person name="Baurain D."/>
        </authorList>
    </citation>
    <scope>NUCLEOTIDE SEQUENCE [LARGE SCALE GENOMIC DNA]</scope>
    <source>
        <strain evidence="2">ULC027bin1</strain>
    </source>
</reference>
<evidence type="ECO:0000313" key="2">
    <source>
        <dbReference type="EMBL" id="PZO44826.1"/>
    </source>
</evidence>
<feature type="compositionally biased region" description="Basic and acidic residues" evidence="1">
    <location>
        <begin position="34"/>
        <end position="46"/>
    </location>
</feature>
<organism evidence="2 3">
    <name type="scientific">Phormidesmis priestleyi</name>
    <dbReference type="NCBI Taxonomy" id="268141"/>
    <lineage>
        <taxon>Bacteria</taxon>
        <taxon>Bacillati</taxon>
        <taxon>Cyanobacteriota</taxon>
        <taxon>Cyanophyceae</taxon>
        <taxon>Leptolyngbyales</taxon>
        <taxon>Leptolyngbyaceae</taxon>
        <taxon>Phormidesmis</taxon>
    </lineage>
</organism>
<feature type="region of interest" description="Disordered" evidence="1">
    <location>
        <begin position="34"/>
        <end position="59"/>
    </location>
</feature>
<gene>
    <name evidence="2" type="ORF">DCF15_21875</name>
</gene>